<evidence type="ECO:0000313" key="2">
    <source>
        <dbReference type="Proteomes" id="UP001597169"/>
    </source>
</evidence>
<accession>A0ABW3Q4H7</accession>
<comment type="caution">
    <text evidence="1">The sequence shown here is derived from an EMBL/GenBank/DDBJ whole genome shotgun (WGS) entry which is preliminary data.</text>
</comment>
<sequence>MIIEMEKEITVEYGGITKFDMEDCHAHYFINEGEDGQKSEFKVVKETGIVEKRPLGSEDWGLTFLEFYDFKADRESSTEWV</sequence>
<reference evidence="2" key="1">
    <citation type="journal article" date="2019" name="Int. J. Syst. Evol. Microbiol.">
        <title>The Global Catalogue of Microorganisms (GCM) 10K type strain sequencing project: providing services to taxonomists for standard genome sequencing and annotation.</title>
        <authorList>
            <consortium name="The Broad Institute Genomics Platform"/>
            <consortium name="The Broad Institute Genome Sequencing Center for Infectious Disease"/>
            <person name="Wu L."/>
            <person name="Ma J."/>
        </authorList>
    </citation>
    <scope>NUCLEOTIDE SEQUENCE [LARGE SCALE GENOMIC DNA]</scope>
    <source>
        <strain evidence="2">CCUG 53519</strain>
    </source>
</reference>
<name>A0ABW3Q4H7_9BACL</name>
<proteinExistence type="predicted"/>
<organism evidence="1 2">
    <name type="scientific">Paenibacillus provencensis</name>
    <dbReference type="NCBI Taxonomy" id="441151"/>
    <lineage>
        <taxon>Bacteria</taxon>
        <taxon>Bacillati</taxon>
        <taxon>Bacillota</taxon>
        <taxon>Bacilli</taxon>
        <taxon>Bacillales</taxon>
        <taxon>Paenibacillaceae</taxon>
        <taxon>Paenibacillus</taxon>
    </lineage>
</organism>
<protein>
    <submittedName>
        <fullName evidence="1">Uncharacterized protein</fullName>
    </submittedName>
</protein>
<dbReference type="RefSeq" id="WP_090727684.1">
    <property type="nucleotide sequence ID" value="NZ_JBHTKX010000015.1"/>
</dbReference>
<keyword evidence="2" id="KW-1185">Reference proteome</keyword>
<dbReference type="Proteomes" id="UP001597169">
    <property type="component" value="Unassembled WGS sequence"/>
</dbReference>
<evidence type="ECO:0000313" key="1">
    <source>
        <dbReference type="EMBL" id="MFD1131732.1"/>
    </source>
</evidence>
<dbReference type="EMBL" id="JBHTKX010000015">
    <property type="protein sequence ID" value="MFD1131732.1"/>
    <property type="molecule type" value="Genomic_DNA"/>
</dbReference>
<gene>
    <name evidence="1" type="ORF">ACFQ3J_26870</name>
</gene>